<evidence type="ECO:0000256" key="13">
    <source>
        <dbReference type="ARBA" id="ARBA00023180"/>
    </source>
</evidence>
<dbReference type="InterPro" id="IPR018490">
    <property type="entry name" value="cNMP-bd_dom_sf"/>
</dbReference>
<dbReference type="SUPFAM" id="SSF51206">
    <property type="entry name" value="cAMP-binding domain-like"/>
    <property type="match status" value="1"/>
</dbReference>
<organism evidence="20 21">
    <name type="scientific">Parascaris univalens</name>
    <name type="common">Nematode worm</name>
    <dbReference type="NCBI Taxonomy" id="6257"/>
    <lineage>
        <taxon>Eukaryota</taxon>
        <taxon>Metazoa</taxon>
        <taxon>Ecdysozoa</taxon>
        <taxon>Nematoda</taxon>
        <taxon>Chromadorea</taxon>
        <taxon>Rhabditida</taxon>
        <taxon>Spirurina</taxon>
        <taxon>Ascaridomorpha</taxon>
        <taxon>Ascaridoidea</taxon>
        <taxon>Ascarididae</taxon>
        <taxon>Parascaris</taxon>
    </lineage>
</organism>
<dbReference type="FunFam" id="3.30.450.20:FF:000009">
    <property type="entry name" value="Potassium voltage-gated channel subfamily H member 1"/>
    <property type="match status" value="1"/>
</dbReference>
<dbReference type="Gene3D" id="1.10.287.70">
    <property type="match status" value="1"/>
</dbReference>
<keyword evidence="11" id="KW-0406">Ion transport</keyword>
<feature type="transmembrane region" description="Helical" evidence="16">
    <location>
        <begin position="366"/>
        <end position="390"/>
    </location>
</feature>
<keyword evidence="10 16" id="KW-1133">Transmembrane helix</keyword>
<dbReference type="Gene3D" id="3.30.450.20">
    <property type="entry name" value="PAS domain"/>
    <property type="match status" value="1"/>
</dbReference>
<dbReference type="CDD" id="cd00130">
    <property type="entry name" value="PAS"/>
    <property type="match status" value="1"/>
</dbReference>
<keyword evidence="13" id="KW-0325">Glycoprotein</keyword>
<dbReference type="InterPro" id="IPR001610">
    <property type="entry name" value="PAC"/>
</dbReference>
<evidence type="ECO:0000256" key="15">
    <source>
        <dbReference type="SAM" id="MobiDB-lite"/>
    </source>
</evidence>
<dbReference type="Proteomes" id="UP000887569">
    <property type="component" value="Unplaced"/>
</dbReference>
<dbReference type="InterPro" id="IPR000700">
    <property type="entry name" value="PAS-assoc_C"/>
</dbReference>
<feature type="region of interest" description="Disordered" evidence="15">
    <location>
        <begin position="868"/>
        <end position="906"/>
    </location>
</feature>
<dbReference type="GO" id="GO:0005249">
    <property type="term" value="F:voltage-gated potassium channel activity"/>
    <property type="evidence" value="ECO:0007669"/>
    <property type="project" value="InterPro"/>
</dbReference>
<keyword evidence="9" id="KW-0630">Potassium</keyword>
<dbReference type="GO" id="GO:0005516">
    <property type="term" value="F:calmodulin binding"/>
    <property type="evidence" value="ECO:0007669"/>
    <property type="project" value="UniProtKB-KW"/>
</dbReference>
<dbReference type="GO" id="GO:0008076">
    <property type="term" value="C:voltage-gated potassium channel complex"/>
    <property type="evidence" value="ECO:0007669"/>
    <property type="project" value="TreeGrafter"/>
</dbReference>
<keyword evidence="20" id="KW-1185">Reference proteome</keyword>
<keyword evidence="14" id="KW-0407">Ion channel</keyword>
<dbReference type="InterPro" id="IPR050818">
    <property type="entry name" value="KCNH_animal-type"/>
</dbReference>
<dbReference type="PRINTS" id="PR01463">
    <property type="entry name" value="EAGCHANLFMLY"/>
</dbReference>
<keyword evidence="6" id="KW-0631">Potassium channel</keyword>
<feature type="transmembrane region" description="Helical" evidence="16">
    <location>
        <begin position="437"/>
        <end position="456"/>
    </location>
</feature>
<dbReference type="Pfam" id="PF13426">
    <property type="entry name" value="PAS_9"/>
    <property type="match status" value="1"/>
</dbReference>
<sequence>EVTSDVIVVAMPVAKRGLVAPQNTFLENVIRRCNSADCSFILANAQIVDYPIVYCNDGFSKLVGYSRAEIMQKPCSLSFMHGDHSEPEALQRIQNALDMCKTDQTEIGLNKKNKTAIWLLVHIAPIKNDKNQVVLYLCQFKDITPLKQPLDDENNKGFSRILQIARIAKSKQQFNQIETKDLHKNVGQISSNFNQVIKVMNLGGDLLPQYRQETPKTSPHIILHYSTFKTIWDWSILALTFYTAFMVPFNIAFKTREHPPRGAIDSVALMDSIVDVIFFADILLNFHTTFVGPGGEVVIEPAIIRCNYFKSWFLIDLLSCLPYDIFYMFKHDDERIGSLLSALKVVRLLRLGRVARKLDNYLEYGAATLLLLLCAYVLVAHWLACIWFSIGEYEVRLRFSDPSLPEGWLLKLSKDLSSPYNFTFTDRYKLNGGPPRTSAYISSLYFTMSCMSTVGFGNIASTTDNEKLFGVCMMIISALLYAAIFGHMTTIIQQMTSATVRYHDMISNVREFIKLQEVPKELAERVMDYVVSTWAMTKGIDTNKVLSYCPKDMKADICVHLNRKVFNEHACFRLASDGCLRQLAIHLESNHAAPGDLLYHTGESVDALWFVVSGSLEVIQDEEVVAILGKGDVFGDEFWKQSGTGQSAANVRALTYTDLHMIRKDKLLEVLDFYKAFANSFARNLVLTYNLTHRLKFRKVIDVKREKELDERRKNEKLTLSADHPVRKLLFRMRERHGTRIFPSLLFADIEQGIKKLETNRHSSSISLTTDETMGNHIARGTRDQSGTRKPPLFKRATIGEEEMLRRAGWTPSDIKGEAEVAAMFTEMKANFEALNERIRVVEQISTRLLSIEKLLVGLHHFYRAGTASSSAEPHANDDPVAVRHPTWSGSSLQIKTPTHPPYVPPLRQLDVESAWEETLPPNAVPQVHIDSDSIRNSALTPPERKRI</sequence>
<feature type="compositionally biased region" description="Polar residues" evidence="15">
    <location>
        <begin position="888"/>
        <end position="897"/>
    </location>
</feature>
<evidence type="ECO:0000313" key="20">
    <source>
        <dbReference type="Proteomes" id="UP000887569"/>
    </source>
</evidence>
<evidence type="ECO:0000256" key="14">
    <source>
        <dbReference type="ARBA" id="ARBA00023303"/>
    </source>
</evidence>
<dbReference type="InterPro" id="IPR014710">
    <property type="entry name" value="RmlC-like_jellyroll"/>
</dbReference>
<evidence type="ECO:0000256" key="2">
    <source>
        <dbReference type="ARBA" id="ARBA00022448"/>
    </source>
</evidence>
<reference evidence="21" key="1">
    <citation type="submission" date="2022-11" db="UniProtKB">
        <authorList>
            <consortium name="WormBaseParasite"/>
        </authorList>
    </citation>
    <scope>IDENTIFICATION</scope>
</reference>
<dbReference type="AlphaFoldDB" id="A0A915C3P2"/>
<evidence type="ECO:0000256" key="1">
    <source>
        <dbReference type="ARBA" id="ARBA00004141"/>
    </source>
</evidence>
<dbReference type="InterPro" id="IPR035965">
    <property type="entry name" value="PAS-like_dom_sf"/>
</dbReference>
<dbReference type="PANTHER" id="PTHR10217">
    <property type="entry name" value="VOLTAGE AND LIGAND GATED POTASSIUM CHANNEL"/>
    <property type="match status" value="1"/>
</dbReference>
<keyword evidence="3" id="KW-0633">Potassium transport</keyword>
<dbReference type="Gene3D" id="2.60.120.10">
    <property type="entry name" value="Jelly Rolls"/>
    <property type="match status" value="1"/>
</dbReference>
<dbReference type="FunFam" id="1.10.1200.260:FF:000003">
    <property type="entry name" value="Potassium voltage-gated channel subfamily H member 1"/>
    <property type="match status" value="1"/>
</dbReference>
<dbReference type="GO" id="GO:0042391">
    <property type="term" value="P:regulation of membrane potential"/>
    <property type="evidence" value="ECO:0007669"/>
    <property type="project" value="TreeGrafter"/>
</dbReference>
<evidence type="ECO:0000256" key="16">
    <source>
        <dbReference type="SAM" id="Phobius"/>
    </source>
</evidence>
<dbReference type="Pfam" id="PF00520">
    <property type="entry name" value="Ion_trans"/>
    <property type="match status" value="1"/>
</dbReference>
<feature type="region of interest" description="Disordered" evidence="15">
    <location>
        <begin position="923"/>
        <end position="948"/>
    </location>
</feature>
<keyword evidence="7" id="KW-0112">Calmodulin-binding</keyword>
<proteinExistence type="predicted"/>
<evidence type="ECO:0000256" key="6">
    <source>
        <dbReference type="ARBA" id="ARBA00022826"/>
    </source>
</evidence>
<dbReference type="InterPro" id="IPR005821">
    <property type="entry name" value="Ion_trans_dom"/>
</dbReference>
<feature type="domain" description="PAS" evidence="18">
    <location>
        <begin position="52"/>
        <end position="83"/>
    </location>
</feature>
<evidence type="ECO:0000256" key="4">
    <source>
        <dbReference type="ARBA" id="ARBA00022553"/>
    </source>
</evidence>
<dbReference type="PRINTS" id="PR01464">
    <property type="entry name" value="EAGCHANNEL"/>
</dbReference>
<dbReference type="CDD" id="cd00038">
    <property type="entry name" value="CAP_ED"/>
    <property type="match status" value="1"/>
</dbReference>
<dbReference type="PROSITE" id="PS50042">
    <property type="entry name" value="CNMP_BINDING_3"/>
    <property type="match status" value="1"/>
</dbReference>
<dbReference type="SUPFAM" id="SSF81324">
    <property type="entry name" value="Voltage-gated potassium channels"/>
    <property type="match status" value="1"/>
</dbReference>
<dbReference type="Pfam" id="PF00027">
    <property type="entry name" value="cNMP_binding"/>
    <property type="match status" value="1"/>
</dbReference>
<protein>
    <submittedName>
        <fullName evidence="21">Uncharacterized protein</fullName>
    </submittedName>
</protein>
<keyword evidence="12 16" id="KW-0472">Membrane</keyword>
<evidence type="ECO:0000256" key="12">
    <source>
        <dbReference type="ARBA" id="ARBA00023136"/>
    </source>
</evidence>
<evidence type="ECO:0000313" key="21">
    <source>
        <dbReference type="WBParaSite" id="PgR081_g011_t02"/>
    </source>
</evidence>
<keyword evidence="4" id="KW-0597">Phosphoprotein</keyword>
<keyword evidence="8" id="KW-0851">Voltage-gated channel</keyword>
<evidence type="ECO:0000256" key="8">
    <source>
        <dbReference type="ARBA" id="ARBA00022882"/>
    </source>
</evidence>
<dbReference type="NCBIfam" id="TIGR00229">
    <property type="entry name" value="sensory_box"/>
    <property type="match status" value="1"/>
</dbReference>
<accession>A0A915C3P2</accession>
<feature type="domain" description="PAC" evidence="19">
    <location>
        <begin position="103"/>
        <end position="155"/>
    </location>
</feature>
<dbReference type="PROSITE" id="PS50112">
    <property type="entry name" value="PAS"/>
    <property type="match status" value="1"/>
</dbReference>
<evidence type="ECO:0000259" key="18">
    <source>
        <dbReference type="PROSITE" id="PS50112"/>
    </source>
</evidence>
<dbReference type="PANTHER" id="PTHR10217:SF435">
    <property type="entry name" value="POTASSIUM VOLTAGE-GATED CHANNEL PROTEIN EAG"/>
    <property type="match status" value="1"/>
</dbReference>
<feature type="transmembrane region" description="Helical" evidence="16">
    <location>
        <begin position="468"/>
        <end position="488"/>
    </location>
</feature>
<feature type="transmembrane region" description="Helical" evidence="16">
    <location>
        <begin position="231"/>
        <end position="253"/>
    </location>
</feature>
<dbReference type="Gene3D" id="1.10.1200.260">
    <property type="match status" value="1"/>
</dbReference>
<name>A0A915C3P2_PARUN</name>
<evidence type="ECO:0000256" key="11">
    <source>
        <dbReference type="ARBA" id="ARBA00023065"/>
    </source>
</evidence>
<keyword evidence="5 16" id="KW-0812">Transmembrane</keyword>
<dbReference type="SMART" id="SM00100">
    <property type="entry name" value="cNMP"/>
    <property type="match status" value="1"/>
</dbReference>
<dbReference type="InterPro" id="IPR003949">
    <property type="entry name" value="K_chnl_volt-dep_EAG"/>
</dbReference>
<dbReference type="SUPFAM" id="SSF55785">
    <property type="entry name" value="PYP-like sensor domain (PAS domain)"/>
    <property type="match status" value="1"/>
</dbReference>
<evidence type="ECO:0000256" key="10">
    <source>
        <dbReference type="ARBA" id="ARBA00022989"/>
    </source>
</evidence>
<dbReference type="InterPro" id="IPR000595">
    <property type="entry name" value="cNMP-bd_dom"/>
</dbReference>
<dbReference type="InterPro" id="IPR003938">
    <property type="entry name" value="K_chnl_volt-dep_EAG/ELK/ERG"/>
</dbReference>
<evidence type="ECO:0000259" key="19">
    <source>
        <dbReference type="PROSITE" id="PS50113"/>
    </source>
</evidence>
<keyword evidence="2" id="KW-0813">Transport</keyword>
<dbReference type="FunFam" id="2.60.120.10:FF:000009">
    <property type="entry name" value="Potassium voltage-gated channel subfamily H member 1"/>
    <property type="match status" value="1"/>
</dbReference>
<evidence type="ECO:0000256" key="5">
    <source>
        <dbReference type="ARBA" id="ARBA00022692"/>
    </source>
</evidence>
<evidence type="ECO:0000256" key="3">
    <source>
        <dbReference type="ARBA" id="ARBA00022538"/>
    </source>
</evidence>
<dbReference type="WBParaSite" id="PgR081_g011_t02">
    <property type="protein sequence ID" value="PgR081_g011_t02"/>
    <property type="gene ID" value="PgR081_g011"/>
</dbReference>
<comment type="subcellular location">
    <subcellularLocation>
        <location evidence="1">Membrane</location>
        <topology evidence="1">Multi-pass membrane protein</topology>
    </subcellularLocation>
</comment>
<feature type="domain" description="Cyclic nucleotide-binding" evidence="17">
    <location>
        <begin position="571"/>
        <end position="671"/>
    </location>
</feature>
<evidence type="ECO:0000256" key="7">
    <source>
        <dbReference type="ARBA" id="ARBA00022860"/>
    </source>
</evidence>
<evidence type="ECO:0000259" key="17">
    <source>
        <dbReference type="PROSITE" id="PS50042"/>
    </source>
</evidence>
<dbReference type="SMART" id="SM00086">
    <property type="entry name" value="PAC"/>
    <property type="match status" value="1"/>
</dbReference>
<evidence type="ECO:0000256" key="9">
    <source>
        <dbReference type="ARBA" id="ARBA00022958"/>
    </source>
</evidence>
<dbReference type="PROSITE" id="PS50113">
    <property type="entry name" value="PAC"/>
    <property type="match status" value="1"/>
</dbReference>
<dbReference type="InterPro" id="IPR000014">
    <property type="entry name" value="PAS"/>
</dbReference>